<keyword evidence="2" id="KW-1185">Reference proteome</keyword>
<sequence>MERRDTLKLKATILGGSIIGSQFFLSGCDAPHKKRSEMVTNDNVRFLDEIGETILPDTEESPGAKVAYIRAFMKIIVNDCYSKDDASIFVDGIGKVEEKSIDELGESFLSLSKEKKLRILTQFDEGIKKSHIFGEAPFPYHAQRTYLLGYFISEGGATEALRYNSVPDRFEGYILYNGKSAWIS</sequence>
<dbReference type="EC" id="1.-.-.-" evidence="1"/>
<name>A0ABW4Y5P6_9FLAO</name>
<dbReference type="EMBL" id="JBHUHU010000005">
    <property type="protein sequence ID" value="MFD2101464.1"/>
    <property type="molecule type" value="Genomic_DNA"/>
</dbReference>
<evidence type="ECO:0000313" key="2">
    <source>
        <dbReference type="Proteomes" id="UP001597342"/>
    </source>
</evidence>
<dbReference type="PROSITE" id="PS51257">
    <property type="entry name" value="PROKAR_LIPOPROTEIN"/>
    <property type="match status" value="1"/>
</dbReference>
<reference evidence="2" key="1">
    <citation type="journal article" date="2019" name="Int. J. Syst. Evol. Microbiol.">
        <title>The Global Catalogue of Microorganisms (GCM) 10K type strain sequencing project: providing services to taxonomists for standard genome sequencing and annotation.</title>
        <authorList>
            <consortium name="The Broad Institute Genomics Platform"/>
            <consortium name="The Broad Institute Genome Sequencing Center for Infectious Disease"/>
            <person name="Wu L."/>
            <person name="Ma J."/>
        </authorList>
    </citation>
    <scope>NUCLEOTIDE SEQUENCE [LARGE SCALE GENOMIC DNA]</scope>
    <source>
        <strain evidence="2">JCM 3389</strain>
    </source>
</reference>
<protein>
    <submittedName>
        <fullName evidence="1">Gluconate 2-dehydrogenase subunit 3 family protein</fullName>
        <ecNumber evidence="1">1.-.-.-</ecNumber>
    </submittedName>
</protein>
<gene>
    <name evidence="1" type="ORF">ACFSJE_16870</name>
</gene>
<organism evidence="1 2">
    <name type="scientific">Flagellimonas iocasae</name>
    <dbReference type="NCBI Taxonomy" id="2055905"/>
    <lineage>
        <taxon>Bacteria</taxon>
        <taxon>Pseudomonadati</taxon>
        <taxon>Bacteroidota</taxon>
        <taxon>Flavobacteriia</taxon>
        <taxon>Flavobacteriales</taxon>
        <taxon>Flavobacteriaceae</taxon>
        <taxon>Flagellimonas</taxon>
    </lineage>
</organism>
<dbReference type="InterPro" id="IPR027056">
    <property type="entry name" value="Gluconate_2DH_su3"/>
</dbReference>
<dbReference type="Pfam" id="PF13618">
    <property type="entry name" value="Gluconate_2-dh3"/>
    <property type="match status" value="1"/>
</dbReference>
<accession>A0ABW4Y5P6</accession>
<evidence type="ECO:0000313" key="1">
    <source>
        <dbReference type="EMBL" id="MFD2101464.1"/>
    </source>
</evidence>
<dbReference type="Proteomes" id="UP001597342">
    <property type="component" value="Unassembled WGS sequence"/>
</dbReference>
<keyword evidence="1" id="KW-0560">Oxidoreductase</keyword>
<dbReference type="GO" id="GO:0016491">
    <property type="term" value="F:oxidoreductase activity"/>
    <property type="evidence" value="ECO:0007669"/>
    <property type="project" value="UniProtKB-KW"/>
</dbReference>
<proteinExistence type="predicted"/>
<dbReference type="RefSeq" id="WP_379832038.1">
    <property type="nucleotide sequence ID" value="NZ_JBHUHU010000005.1"/>
</dbReference>
<comment type="caution">
    <text evidence="1">The sequence shown here is derived from an EMBL/GenBank/DDBJ whole genome shotgun (WGS) entry which is preliminary data.</text>
</comment>